<dbReference type="Gene3D" id="3.40.50.150">
    <property type="entry name" value="Vaccinia Virus protein VP39"/>
    <property type="match status" value="1"/>
</dbReference>
<dbReference type="EMBL" id="CAMXCT030006512">
    <property type="protein sequence ID" value="CAL4802384.1"/>
    <property type="molecule type" value="Genomic_DNA"/>
</dbReference>
<evidence type="ECO:0000313" key="6">
    <source>
        <dbReference type="EMBL" id="CAI4015072.1"/>
    </source>
</evidence>
<reference evidence="6" key="1">
    <citation type="submission" date="2022-10" db="EMBL/GenBank/DDBJ databases">
        <authorList>
            <person name="Chen Y."/>
            <person name="Dougan E. K."/>
            <person name="Chan C."/>
            <person name="Rhodes N."/>
            <person name="Thang M."/>
        </authorList>
    </citation>
    <scope>NUCLEOTIDE SEQUENCE</scope>
</reference>
<dbReference type="GO" id="GO:0008168">
    <property type="term" value="F:methyltransferase activity"/>
    <property type="evidence" value="ECO:0007669"/>
    <property type="project" value="UniProtKB-KW"/>
</dbReference>
<keyword evidence="9" id="KW-1185">Reference proteome</keyword>
<feature type="compositionally biased region" description="Basic and acidic residues" evidence="4">
    <location>
        <begin position="465"/>
        <end position="492"/>
    </location>
</feature>
<dbReference type="OrthoDB" id="6756650at2759"/>
<proteinExistence type="predicted"/>
<feature type="region of interest" description="Disordered" evidence="4">
    <location>
        <begin position="586"/>
        <end position="629"/>
    </location>
</feature>
<evidence type="ECO:0000313" key="9">
    <source>
        <dbReference type="Proteomes" id="UP001152797"/>
    </source>
</evidence>
<dbReference type="Gene3D" id="3.30.420.10">
    <property type="entry name" value="Ribonuclease H-like superfamily/Ribonuclease H"/>
    <property type="match status" value="1"/>
</dbReference>
<dbReference type="GO" id="GO:0032259">
    <property type="term" value="P:methylation"/>
    <property type="evidence" value="ECO:0007669"/>
    <property type="project" value="UniProtKB-KW"/>
</dbReference>
<evidence type="ECO:0000256" key="3">
    <source>
        <dbReference type="SAM" id="Coils"/>
    </source>
</evidence>
<gene>
    <name evidence="6" type="ORF">C1SCF055_LOCUS39925</name>
</gene>
<dbReference type="EMBL" id="CAMXCT020006512">
    <property type="protein sequence ID" value="CAL1168447.1"/>
    <property type="molecule type" value="Genomic_DNA"/>
</dbReference>
<feature type="domain" description="SOCS box" evidence="5">
    <location>
        <begin position="1010"/>
        <end position="1049"/>
    </location>
</feature>
<dbReference type="InterPro" id="IPR036397">
    <property type="entry name" value="RNaseH_sf"/>
</dbReference>
<keyword evidence="3" id="KW-0175">Coiled coil</keyword>
<feature type="compositionally biased region" description="Gly residues" evidence="4">
    <location>
        <begin position="399"/>
        <end position="415"/>
    </location>
</feature>
<dbReference type="EMBL" id="CAMXCT010006512">
    <property type="protein sequence ID" value="CAI4015072.1"/>
    <property type="molecule type" value="Genomic_DNA"/>
</dbReference>
<dbReference type="InterPro" id="IPR012337">
    <property type="entry name" value="RNaseH-like_sf"/>
</dbReference>
<organism evidence="6">
    <name type="scientific">Cladocopium goreaui</name>
    <dbReference type="NCBI Taxonomy" id="2562237"/>
    <lineage>
        <taxon>Eukaryota</taxon>
        <taxon>Sar</taxon>
        <taxon>Alveolata</taxon>
        <taxon>Dinophyceae</taxon>
        <taxon>Suessiales</taxon>
        <taxon>Symbiodiniaceae</taxon>
        <taxon>Cladocopium</taxon>
    </lineage>
</organism>
<feature type="non-terminal residue" evidence="6">
    <location>
        <position position="3245"/>
    </location>
</feature>
<dbReference type="InterPro" id="IPR001496">
    <property type="entry name" value="SOCS_box"/>
</dbReference>
<protein>
    <submittedName>
        <fullName evidence="8">Conserved oligomeric Golgi complex subunit 2 (Component of oligomeric Golgi complex 2)</fullName>
    </submittedName>
</protein>
<sequence>GVSDRVSLWSVGRFLPIMAEWADAVLRRRCGSDGLLNAYGRCLRLVNGLASGPGMTWVTGRVQACLNPDRVRNLSADPLVTLVRQRIRDANDLDRALIRFLCTVGESDEVSPFSEVSGALTAFSPVQNPLDSFRSVMQAEQRISDIWIEALEMPELPRFDVDLRQQTPLETEQILTLVGGRTFGRDFGNKGLRRGKWDSDSLHGESVQGIPLWCADLLPPQHCVVHVVPDPAMVPLAVVVGCVQDMPKWITPLVVDADRQRELMVGSVMRCLPSGTCTWELDGSEISMPTSSQVYSMPPSMLANTVCHNEVEILSGEVGLFESKGISVAWPKTVTSANPWLHFRSLLLSDVVAFEFDEQVKESCGADIGGHKSSKSRRKRKSKPFEQEDGEGKHRRVGDGGTGAGFSPSGGGGHSHVGSDHAAEEGRTFTWRTHDSENAVQLHAKSKAGPKDRQSHETPSGSGEAHPEEGRSRGRDVDNVEGMRDARSRGRGSDGGTRSARPKSPSLSPMPHQRMAISRQRATTEREPRAVLFPPDWQCPTPECVNHTKMVFAKRSQCPICGAAKPSSTTGGSKTERMSGAVYRRYQPANRDVSPGRVENSHQEVQDDEASERAQASDPISDFPAFEDPGKGMEQQVGVEVVCDQGQWPGQCVMCFQDLSVCQGCLTPRFMDQVVPSGELPASLECASTIFDVWKLEEVRGLRRIQSFAFEIIEEMLTAVCWKAVVGERTIIVVFDQFWMSWITPKVGFKLAVLDARLCGVYDGLSVFFVAREGFSFLVRRWIDEDTRCLELFAGIGGWSEALPFLDDGCGIVSIEIDTRKAIALSKMRGCQAVPLEAILPDMLSLDIVVIGDVRDRRWLKLTLGWPFRVLMMSPPCTSFSGGGNCLGIHDENGQLMLHGLGIAAVVNAEVSCGENVKGLIRHPHWALIGLFAHMLGLRHLRVKLLELSHIVPMKRPRCFFCFFRVLLDFPINEGTALNLPAKLWQISEMFVQGISEEQEKVLAKWELLPFSLKRLCSREADKVLEARTYDAPPLPVLMSSYMRQHLLPWSSLCDKGLFTWLVRFGQLRRYLHPCEAARLFGFGPVFPFVEDADECMSALGNCVAPIQVLQILRPIFQRFGILKVLADVPLREVIALMVCGWAFLGNMAVRRFGPELRFAQKVFAVEDQEGQVLVRHHGTYWWVSSRGLFTEGANIREVLSEVLGLGKKVDLLRCLLFEDVIEVHVEFEPVLLRGVNFTLGVSPLSTWKECLVSTGQELCLGALNAIRPDVPAWMVDFRLCEVPIQPIGRIQVHPLATVGEVQSYLSTRFFGGRAVPMITVGGRSVSHDTLILAANCTGVLRLRLFPLKGGALSLAATEERLRELLREHGVPEEELAQRVATLVEKVSYEVCKRCLDSKTPWAALKAEATKQDVRLVTVLERERKAAGSTSLQAKDVDPLQVNDPWKRAGVGRGKKHAKDLKASKSANLKIDDSFFHVQGKELPVISIEDLLKGASGLVVEQLHAIGERLPVILQRSRTTGPAALIVCGCSVKDLPRELVTSKCSDVVVPGWVGPHSSAIRSVLVQVGDVEVQYKIAKADMVVQDHVATKVVMIHVYRDESTYWGELQRGTAFYLRKLGFQETKMIQQAWGLGFYAGNKRVGVKDAVYAHGFVRILEAFVEPLLQLSGTDGMYATPRTSARTVDPAYKVITFPGFNLEDAKRQKDILEDVMGLVRTSKGYGVRVHESKYSSTKRALFPDLEVSDESDSGGPRRFRLLAVPAEYERTTLKALLRKVGWAAKVLRGQGFGTWLVSSGGPPPVRSIVVNEATIVILEDQAHAPGAILASSSRNVVTKTAWQVAPHEGQTCKAAPMLPEVKTKFEQLEAKAMSRVDNLEQQVSALAAQVKENAGQTQIALQSLEGKVEHVAKMEVGTTNPMQLLGKSAVISAWNTDVVLLSETSHTQRAVRAISAEFRYVDNCEIIRAGVQLVRSVSGPAILAGDFNTPLVNFEDMKGLLHDGWADAALLDARRRSVVDFHEDLPTHAVLVSEFDLPCTNLRVHKWLTPKPLDKLPLDFGRLERLADAVSVEMWQVAVDRCLEEGNMDKAFENWSEIAETLLLAAVDGEGIDVAKPAWSGRGRLFEPVLRAWAPPRFHTGRPGDFRLSLPSVALEARRWQKLVRQLEALVRKLKVGCRAQDSHSFSIEVQCIWRSIVGSPIRPRFPRWASEAVGFEVHVLPSLAILEVLYQAAATHAQEVARRCWATKRECFLAQVDDSWKKQGGSFAFKMLKEQQHPPVIEMRVRTTVRLAPQRWLPDGKQWLRLLNASEFREGDKLQGYRECTILEVQEDSIQVDVRLSRKEAAELEKVEVSLDPSVWSRAFFKGWNSYWQREAGLERGTPWKEMLDTIPSVPEHPLGDIQFEDWKAALSRAKTTSMRGTCGWSVGELRNLPLCVVSPLLRIFKAIEVNATWPRQLQQWLVVLLRKDEGIPEWNSVRPISVASVVYRVWSRIRTRQMLEICQVHALPTVGPRLSTRSLWGFVADFVAEEMHAGKAPTGLVLDIVKAFNVLRRPLVCQVMCHFGIPESLARAWLAGLDGMERHVLVMGNAYRADPGDRAATAGVPEGDPLSVVLADKVEPVLRILPAVETFLTCCALPISPEKCWLWSACKEGRKRLKLATLGEVAQNKVDSVRNLATMSAWCGDLSGSSVGLQEIENAGLISLRCGFGGVSYLLAKQLRSMEWMVVGLEARDDFGRMFHLVETPLKAVKDVLETSWMDQVAANVAHRKDCSGIEHIDIQLSRTWMKYPLGEQALLLTQVTGVTFTRDCLSHAAGVEVSRACPLCGEEDSRLHRARDCEAVADLRGPFLELLGGRSLPPHTWAYGLWDELPVLREWQAESCCLDWPFLVTSSCLERKFVFCDGSCLSPRFPRLAIAGGAVVLANSNGTHDLVWAGLLPGLAQSSYRAEILALAVAFSSFTCVTVFCDNLAVVRVATGLLKLPEEHRLSSLPADHKDLWVFFCGAVAGRSWGACIVRWVKAHQDPQRLVGEARILAIFNARVDAEAKKVVVERAQHRLYRALFREYNTAKEDAARLADLHVAIAQAFVEVERPKVGEWEPDGFVVVGRGARLDEISLRSQVHSGFGRRLHEWLCSLRWYPSCAAGWCGISALELLWQFVFDTGSLPPFWYDGKWCVLEDSTLNSFVLPRMSQLYRTWVRALCAVDGLPAGDVDDVSGLPFARLGARGLSVGGRIPLHPAVVADLSSLFR</sequence>
<feature type="compositionally biased region" description="Basic residues" evidence="4">
    <location>
        <begin position="372"/>
        <end position="382"/>
    </location>
</feature>
<comment type="caution">
    <text evidence="6">The sequence shown here is derived from an EMBL/GenBank/DDBJ whole genome shotgun (WGS) entry which is preliminary data.</text>
</comment>
<dbReference type="PROSITE" id="PS50225">
    <property type="entry name" value="SOCS"/>
    <property type="match status" value="1"/>
</dbReference>
<dbReference type="Proteomes" id="UP001152797">
    <property type="component" value="Unassembled WGS sequence"/>
</dbReference>
<evidence type="ECO:0000256" key="2">
    <source>
        <dbReference type="ARBA" id="ARBA00022679"/>
    </source>
</evidence>
<dbReference type="Pfam" id="PF00145">
    <property type="entry name" value="DNA_methylase"/>
    <property type="match status" value="1"/>
</dbReference>
<feature type="coiled-coil region" evidence="3">
    <location>
        <begin position="1857"/>
        <end position="1891"/>
    </location>
</feature>
<evidence type="ECO:0000313" key="7">
    <source>
        <dbReference type="EMBL" id="CAL1168447.1"/>
    </source>
</evidence>
<dbReference type="SUPFAM" id="SSF53098">
    <property type="entry name" value="Ribonuclease H-like"/>
    <property type="match status" value="1"/>
</dbReference>
<keyword evidence="2" id="KW-0808">Transferase</keyword>
<feature type="region of interest" description="Disordered" evidence="4">
    <location>
        <begin position="365"/>
        <end position="425"/>
    </location>
</feature>
<evidence type="ECO:0000259" key="5">
    <source>
        <dbReference type="PROSITE" id="PS50225"/>
    </source>
</evidence>
<accession>A0A9P1GLB6</accession>
<evidence type="ECO:0000256" key="4">
    <source>
        <dbReference type="SAM" id="MobiDB-lite"/>
    </source>
</evidence>
<name>A0A9P1GLB6_9DINO</name>
<dbReference type="Gene3D" id="3.90.120.10">
    <property type="entry name" value="DNA Methylase, subunit A, domain 2"/>
    <property type="match status" value="1"/>
</dbReference>
<dbReference type="GO" id="GO:0003676">
    <property type="term" value="F:nucleic acid binding"/>
    <property type="evidence" value="ECO:0007669"/>
    <property type="project" value="InterPro"/>
</dbReference>
<reference evidence="7" key="2">
    <citation type="submission" date="2024-04" db="EMBL/GenBank/DDBJ databases">
        <authorList>
            <person name="Chen Y."/>
            <person name="Shah S."/>
            <person name="Dougan E. K."/>
            <person name="Thang M."/>
            <person name="Chan C."/>
        </authorList>
    </citation>
    <scope>NUCLEOTIDE SEQUENCE [LARGE SCALE GENOMIC DNA]</scope>
</reference>
<evidence type="ECO:0000313" key="8">
    <source>
        <dbReference type="EMBL" id="CAL4802384.1"/>
    </source>
</evidence>
<feature type="region of interest" description="Disordered" evidence="4">
    <location>
        <begin position="442"/>
        <end position="529"/>
    </location>
</feature>
<dbReference type="InterPro" id="IPR029063">
    <property type="entry name" value="SAM-dependent_MTases_sf"/>
</dbReference>
<feature type="compositionally biased region" description="Basic and acidic residues" evidence="4">
    <location>
        <begin position="383"/>
        <end position="392"/>
    </location>
</feature>
<dbReference type="SUPFAM" id="SSF53335">
    <property type="entry name" value="S-adenosyl-L-methionine-dependent methyltransferases"/>
    <property type="match status" value="1"/>
</dbReference>
<dbReference type="InterPro" id="IPR001525">
    <property type="entry name" value="C5_MeTfrase"/>
</dbReference>
<keyword evidence="1" id="KW-0489">Methyltransferase</keyword>
<evidence type="ECO:0000256" key="1">
    <source>
        <dbReference type="ARBA" id="ARBA00022603"/>
    </source>
</evidence>
<feature type="non-terminal residue" evidence="6">
    <location>
        <position position="1"/>
    </location>
</feature>